<dbReference type="PANTHER" id="PTHR32303:SF4">
    <property type="entry name" value="QUINOPROTEIN GLUCOSE DEHYDROGENASE"/>
    <property type="match status" value="1"/>
</dbReference>
<comment type="cofactor">
    <cofactor evidence="1">
        <name>pyrroloquinoline quinone</name>
        <dbReference type="ChEBI" id="CHEBI:58442"/>
    </cofactor>
</comment>
<gene>
    <name evidence="6" type="ORF">ACFSW6_08430</name>
</gene>
<evidence type="ECO:0000256" key="3">
    <source>
        <dbReference type="ARBA" id="ARBA00023002"/>
    </source>
</evidence>
<evidence type="ECO:0000313" key="7">
    <source>
        <dbReference type="Proteomes" id="UP001597463"/>
    </source>
</evidence>
<evidence type="ECO:0000313" key="6">
    <source>
        <dbReference type="EMBL" id="MFD2754111.1"/>
    </source>
</evidence>
<dbReference type="InterPro" id="IPR011047">
    <property type="entry name" value="Quinoprotein_ADH-like_sf"/>
</dbReference>
<dbReference type="GO" id="GO:0016491">
    <property type="term" value="F:oxidoreductase activity"/>
    <property type="evidence" value="ECO:0007669"/>
    <property type="project" value="UniProtKB-KW"/>
</dbReference>
<feature type="transmembrane region" description="Helical" evidence="4">
    <location>
        <begin position="12"/>
        <end position="34"/>
    </location>
</feature>
<protein>
    <submittedName>
        <fullName evidence="6">Membrane-bound PQQ-dependent dehydrogenase, glucose/quinate/shikimate family</fullName>
        <ecNumber evidence="6">1.1.-.-</ecNumber>
    </submittedName>
</protein>
<dbReference type="EC" id="1.1.-.-" evidence="6"/>
<keyword evidence="3 6" id="KW-0560">Oxidoreductase</keyword>
<feature type="transmembrane region" description="Helical" evidence="4">
    <location>
        <begin position="40"/>
        <end position="57"/>
    </location>
</feature>
<dbReference type="RefSeq" id="WP_066469989.1">
    <property type="nucleotide sequence ID" value="NZ_BCNT01000001.1"/>
</dbReference>
<dbReference type="Pfam" id="PF01011">
    <property type="entry name" value="PQQ"/>
    <property type="match status" value="1"/>
</dbReference>
<keyword evidence="4" id="KW-1133">Transmembrane helix</keyword>
<comment type="similarity">
    <text evidence="2">Belongs to the bacterial PQQ dehydrogenase family.</text>
</comment>
<evidence type="ECO:0000259" key="5">
    <source>
        <dbReference type="Pfam" id="PF01011"/>
    </source>
</evidence>
<keyword evidence="4" id="KW-0472">Membrane</keyword>
<accession>A0ABW5UKQ1</accession>
<dbReference type="PANTHER" id="PTHR32303">
    <property type="entry name" value="QUINOPROTEIN ALCOHOL DEHYDROGENASE (CYTOCHROME C)"/>
    <property type="match status" value="1"/>
</dbReference>
<dbReference type="Proteomes" id="UP001597463">
    <property type="component" value="Unassembled WGS sequence"/>
</dbReference>
<organism evidence="6 7">
    <name type="scientific">Comamonas terrae</name>
    <dbReference type="NCBI Taxonomy" id="673548"/>
    <lineage>
        <taxon>Bacteria</taxon>
        <taxon>Pseudomonadati</taxon>
        <taxon>Pseudomonadota</taxon>
        <taxon>Betaproteobacteria</taxon>
        <taxon>Burkholderiales</taxon>
        <taxon>Comamonadaceae</taxon>
        <taxon>Comamonas</taxon>
    </lineage>
</organism>
<feature type="transmembrane region" description="Helical" evidence="4">
    <location>
        <begin position="127"/>
        <end position="145"/>
    </location>
</feature>
<keyword evidence="7" id="KW-1185">Reference proteome</keyword>
<dbReference type="InterPro" id="IPR018391">
    <property type="entry name" value="PQQ_b-propeller_rpt"/>
</dbReference>
<evidence type="ECO:0000256" key="4">
    <source>
        <dbReference type="SAM" id="Phobius"/>
    </source>
</evidence>
<feature type="transmembrane region" description="Helical" evidence="4">
    <location>
        <begin position="64"/>
        <end position="80"/>
    </location>
</feature>
<sequence>MPYASNGWRWYVRVIALLMALMGLFMAVGGGVLLRRGGSGYFILMGLALLLSAALLYAQRAAGARLYALAVLATMAWAVWEAGWEFWPLVSRVFTFAVLGFLVALAYAHLEHGRPIVDDRGVRRTAWSASLLLGLGIVATAVSAFSPKGVIAPQAGAEQGAAPSAAPELTDWRDWGQGPEGNRFVAAGQIDRHNIRQLAVAWTAQTGDVPQSNGSGAEDQNTPQQIGDSLYVCTAYGKVLSLDVDTGVTKWRFDPKAQSPNWQRCRGLGYFDGTGMAAAAPVSVPAAAASGRRTASGSTAPAVGSSCRRRLFLPTIDARLIALDPDTGRPCTDFGNQGTVDLTQGMGEVKQGWYQQTSAPLVAGNLVIVGGRVADNFSTDEPSGVVRAFDVVSGRLVWAWDPGNADITGLPPEGQTYTRNSPNVWAAMSYDAKLGLAYMGTGNATPDFYAAQRTPEMEKNSSAIVALDVRTGKPRWIYQTVHHDLWDFDIPAQPALVDVPDGKGGTDPALLQVTKQGMIFMLNRETGEPLAEVRELPVPQGHVEGERYAPTQPHSVGMPNIGNQRLRESDMWGATPFDQLLCRIAFKGMDHQGVFTPPGMGPTLQFPGSLGGMNWGSVAIDPTTHTMFVNDMRLGLANHMIPRAEMKPGASGIEMGAVPQDGTPFGAMRQRFLSQAGIPCQKPPFGTMTAVDLRTRRIKWQVPVGTVQDTGPLGIRMHLQIPIGMPTLGPSMVTQSGLLFFAGTQDFYLRAFDSSTGQELWKSRLPVGSQGGPMSYVSPRTGRQYVVVTAGGARQSSERGDYVLAYALPRQ</sequence>
<dbReference type="SUPFAM" id="SSF50998">
    <property type="entry name" value="Quinoprotein alcohol dehydrogenase-like"/>
    <property type="match status" value="1"/>
</dbReference>
<feature type="domain" description="Pyrrolo-quinoline quinone repeat" evidence="5">
    <location>
        <begin position="172"/>
        <end position="786"/>
    </location>
</feature>
<dbReference type="InterPro" id="IPR002372">
    <property type="entry name" value="PQQ_rpt_dom"/>
</dbReference>
<evidence type="ECO:0000256" key="1">
    <source>
        <dbReference type="ARBA" id="ARBA00001931"/>
    </source>
</evidence>
<dbReference type="CDD" id="cd10280">
    <property type="entry name" value="PQQ_mGDH"/>
    <property type="match status" value="1"/>
</dbReference>
<dbReference type="NCBIfam" id="TIGR03074">
    <property type="entry name" value="PQQ_membr_DH"/>
    <property type="match status" value="1"/>
</dbReference>
<comment type="caution">
    <text evidence="6">The sequence shown here is derived from an EMBL/GenBank/DDBJ whole genome shotgun (WGS) entry which is preliminary data.</text>
</comment>
<name>A0ABW5UKQ1_9BURK</name>
<dbReference type="SMART" id="SM00564">
    <property type="entry name" value="PQQ"/>
    <property type="match status" value="5"/>
</dbReference>
<proteinExistence type="inferred from homology"/>
<dbReference type="Gene3D" id="2.140.10.10">
    <property type="entry name" value="Quinoprotein alcohol dehydrogenase-like superfamily"/>
    <property type="match status" value="2"/>
</dbReference>
<reference evidence="7" key="1">
    <citation type="journal article" date="2019" name="Int. J. Syst. Evol. Microbiol.">
        <title>The Global Catalogue of Microorganisms (GCM) 10K type strain sequencing project: providing services to taxonomists for standard genome sequencing and annotation.</title>
        <authorList>
            <consortium name="The Broad Institute Genomics Platform"/>
            <consortium name="The Broad Institute Genome Sequencing Center for Infectious Disease"/>
            <person name="Wu L."/>
            <person name="Ma J."/>
        </authorList>
    </citation>
    <scope>NUCLEOTIDE SEQUENCE [LARGE SCALE GENOMIC DNA]</scope>
    <source>
        <strain evidence="7">TISTR 1906</strain>
    </source>
</reference>
<keyword evidence="4" id="KW-0812">Transmembrane</keyword>
<dbReference type="InterPro" id="IPR017511">
    <property type="entry name" value="PQQ_mDH"/>
</dbReference>
<feature type="transmembrane region" description="Helical" evidence="4">
    <location>
        <begin position="86"/>
        <end position="107"/>
    </location>
</feature>
<dbReference type="EMBL" id="JBHUMV010000003">
    <property type="protein sequence ID" value="MFD2754111.1"/>
    <property type="molecule type" value="Genomic_DNA"/>
</dbReference>
<evidence type="ECO:0000256" key="2">
    <source>
        <dbReference type="ARBA" id="ARBA00008156"/>
    </source>
</evidence>